<sequence>MIFWLSFYAFFFIASVYIGYCKGNLIAGVLLGYVLGPIGFILMCMSKDRKHIECPSCHAHIHKNSYFCPECRSKVMSTAV</sequence>
<organism evidence="2 3">
    <name type="scientific">Photobacterium frigidiphilum</name>
    <dbReference type="NCBI Taxonomy" id="264736"/>
    <lineage>
        <taxon>Bacteria</taxon>
        <taxon>Pseudomonadati</taxon>
        <taxon>Pseudomonadota</taxon>
        <taxon>Gammaproteobacteria</taxon>
        <taxon>Vibrionales</taxon>
        <taxon>Vibrionaceae</taxon>
        <taxon>Photobacterium</taxon>
    </lineage>
</organism>
<dbReference type="EMBL" id="PYMJ01000020">
    <property type="protein sequence ID" value="PSU46633.1"/>
    <property type="molecule type" value="Genomic_DNA"/>
</dbReference>
<keyword evidence="1" id="KW-0472">Membrane</keyword>
<name>A0A2T3JCQ9_9GAMM</name>
<dbReference type="AlphaFoldDB" id="A0A2T3JCQ9"/>
<reference evidence="2 3" key="1">
    <citation type="submission" date="2018-01" db="EMBL/GenBank/DDBJ databases">
        <title>Whole genome sequencing of Histamine producing bacteria.</title>
        <authorList>
            <person name="Butler K."/>
        </authorList>
    </citation>
    <scope>NUCLEOTIDE SEQUENCE [LARGE SCALE GENOMIC DNA]</scope>
    <source>
        <strain evidence="2 3">JCM 12947</strain>
    </source>
</reference>
<gene>
    <name evidence="2" type="ORF">C9J12_18150</name>
</gene>
<comment type="caution">
    <text evidence="2">The sequence shown here is derived from an EMBL/GenBank/DDBJ whole genome shotgun (WGS) entry which is preliminary data.</text>
</comment>
<feature type="transmembrane region" description="Helical" evidence="1">
    <location>
        <begin position="26"/>
        <end position="45"/>
    </location>
</feature>
<protein>
    <recommendedName>
        <fullName evidence="4">Zinc ribbon domain-containing protein</fullName>
    </recommendedName>
</protein>
<keyword evidence="1" id="KW-1133">Transmembrane helix</keyword>
<evidence type="ECO:0000256" key="1">
    <source>
        <dbReference type="SAM" id="Phobius"/>
    </source>
</evidence>
<proteinExistence type="predicted"/>
<feature type="transmembrane region" description="Helical" evidence="1">
    <location>
        <begin position="5"/>
        <end position="20"/>
    </location>
</feature>
<dbReference type="OrthoDB" id="5878815at2"/>
<evidence type="ECO:0008006" key="4">
    <source>
        <dbReference type="Google" id="ProtNLM"/>
    </source>
</evidence>
<evidence type="ECO:0000313" key="2">
    <source>
        <dbReference type="EMBL" id="PSU46633.1"/>
    </source>
</evidence>
<keyword evidence="3" id="KW-1185">Reference proteome</keyword>
<keyword evidence="1" id="KW-0812">Transmembrane</keyword>
<evidence type="ECO:0000313" key="3">
    <source>
        <dbReference type="Proteomes" id="UP000240987"/>
    </source>
</evidence>
<dbReference type="RefSeq" id="WP_107243994.1">
    <property type="nucleotide sequence ID" value="NZ_PYMJ01000020.1"/>
</dbReference>
<accession>A0A2T3JCQ9</accession>
<dbReference type="Proteomes" id="UP000240987">
    <property type="component" value="Unassembled WGS sequence"/>
</dbReference>